<dbReference type="AlphaFoldDB" id="A0A1W1XDQ3"/>
<dbReference type="PANTHER" id="PTHR34374">
    <property type="entry name" value="LARGE RIBOSOMAL RNA SUBUNIT ACCUMULATION PROTEIN YCED HOMOLOG 1, CHLOROPLASTIC"/>
    <property type="match status" value="1"/>
</dbReference>
<reference evidence="1 2" key="1">
    <citation type="submission" date="2017-04" db="EMBL/GenBank/DDBJ databases">
        <authorList>
            <person name="Afonso C.L."/>
            <person name="Miller P.J."/>
            <person name="Scott M.A."/>
            <person name="Spackman E."/>
            <person name="Goraichik I."/>
            <person name="Dimitrov K.M."/>
            <person name="Suarez D.L."/>
            <person name="Swayne D.E."/>
        </authorList>
    </citation>
    <scope>NUCLEOTIDE SEQUENCE [LARGE SCALE GENOMIC DNA]</scope>
    <source>
        <strain evidence="1 2">DSM 12555</strain>
    </source>
</reference>
<protein>
    <recommendedName>
        <fullName evidence="3">Metal-binding protein</fullName>
    </recommendedName>
</protein>
<proteinExistence type="predicted"/>
<dbReference type="InterPro" id="IPR003772">
    <property type="entry name" value="YceD"/>
</dbReference>
<evidence type="ECO:0008006" key="3">
    <source>
        <dbReference type="Google" id="ProtNLM"/>
    </source>
</evidence>
<dbReference type="RefSeq" id="WP_176212629.1">
    <property type="nucleotide sequence ID" value="NZ_FWXH01000003.1"/>
</dbReference>
<dbReference type="EMBL" id="FWXH01000003">
    <property type="protein sequence ID" value="SMC21631.1"/>
    <property type="molecule type" value="Genomic_DNA"/>
</dbReference>
<evidence type="ECO:0000313" key="2">
    <source>
        <dbReference type="Proteomes" id="UP000192468"/>
    </source>
</evidence>
<dbReference type="PANTHER" id="PTHR34374:SF1">
    <property type="entry name" value="LARGE RIBOSOMAL RNA SUBUNIT ACCUMULATION PROTEIN YCED HOMOLOG 1, CHLOROPLASTIC"/>
    <property type="match status" value="1"/>
</dbReference>
<gene>
    <name evidence="1" type="ORF">SAMN02745134_01382</name>
</gene>
<name>A0A1W1XDQ3_9CLOT</name>
<sequence length="166" mass="18984">MIINISDLIRKSIAKKEINVILDLKSIKDSYETINVIDPIKVQLVIGKIEDVLSLDGVIVGKIELTCSRCLQKFNYDLDIEFHEKLTNNPDNRDDELIFINNDNFDLAEIVENNIITSLPIQRLCKNDCKGLCYTCGKNLNYGSCDCDNSNYDPRFDKLKDLFSNN</sequence>
<dbReference type="Pfam" id="PF02620">
    <property type="entry name" value="YceD"/>
    <property type="match status" value="1"/>
</dbReference>
<evidence type="ECO:0000313" key="1">
    <source>
        <dbReference type="EMBL" id="SMC21631.1"/>
    </source>
</evidence>
<keyword evidence="2" id="KW-1185">Reference proteome</keyword>
<organism evidence="1 2">
    <name type="scientific">Clostridium acidisoli DSM 12555</name>
    <dbReference type="NCBI Taxonomy" id="1121291"/>
    <lineage>
        <taxon>Bacteria</taxon>
        <taxon>Bacillati</taxon>
        <taxon>Bacillota</taxon>
        <taxon>Clostridia</taxon>
        <taxon>Eubacteriales</taxon>
        <taxon>Clostridiaceae</taxon>
        <taxon>Clostridium</taxon>
    </lineage>
</organism>
<accession>A0A1W1XDQ3</accession>
<dbReference type="STRING" id="1121291.SAMN02745134_01382"/>
<dbReference type="Proteomes" id="UP000192468">
    <property type="component" value="Unassembled WGS sequence"/>
</dbReference>